<dbReference type="EMBL" id="JAAOIV010000007">
    <property type="protein sequence ID" value="NHN56145.1"/>
    <property type="molecule type" value="Genomic_DNA"/>
</dbReference>
<comment type="caution">
    <text evidence="1">The sequence shown here is derived from an EMBL/GenBank/DDBJ whole genome shotgun (WGS) entry which is preliminary data.</text>
</comment>
<dbReference type="Pfam" id="PF07103">
    <property type="entry name" value="DUF1365"/>
    <property type="match status" value="1"/>
</dbReference>
<dbReference type="PANTHER" id="PTHR33973">
    <property type="entry name" value="OS07G0153300 PROTEIN"/>
    <property type="match status" value="1"/>
</dbReference>
<keyword evidence="2" id="KW-1185">Reference proteome</keyword>
<dbReference type="Proteomes" id="UP000744769">
    <property type="component" value="Unassembled WGS sequence"/>
</dbReference>
<evidence type="ECO:0000313" key="1">
    <source>
        <dbReference type="EMBL" id="NHN56145.1"/>
    </source>
</evidence>
<reference evidence="1" key="1">
    <citation type="submission" date="2020-03" db="EMBL/GenBank/DDBJ databases">
        <title>Draft sequencing of Calidifontibacter sp. DB0510.</title>
        <authorList>
            <person name="Kim D.-U."/>
        </authorList>
    </citation>
    <scope>NUCLEOTIDE SEQUENCE</scope>
    <source>
        <strain evidence="1">DB0510</strain>
    </source>
</reference>
<gene>
    <name evidence="1" type="ORF">G9U51_10185</name>
</gene>
<accession>A0A967EAD1</accession>
<dbReference type="AlphaFoldDB" id="A0A967EAD1"/>
<sequence>MVSLGPFPRTPALVVGSVHHTRWRPLRNSFHHRHYQWLIDLADAPQVPGWLRPVATFRGEDHLDGDPGLDALQDNVIRLVLAERPGLTIDRVLMLAHARVLGHTFDPMTVFWCLDEFAQVVATVIEVHNTYGGRHAYVIDGPTSHADLDKQFYVSPFNEVEGGYAVSVKVSPAALSVGIRLAVDGKPLLTATVGGRVLPATPWNVLRTVATHPLMTQRVSALIRWHGVRLWLRRLPVIPRPATPPAKTLTARSTSRSVR</sequence>
<protein>
    <submittedName>
        <fullName evidence="1">DUF1365 domain-containing protein</fullName>
    </submittedName>
</protein>
<evidence type="ECO:0000313" key="2">
    <source>
        <dbReference type="Proteomes" id="UP000744769"/>
    </source>
</evidence>
<dbReference type="InterPro" id="IPR010775">
    <property type="entry name" value="DUF1365"/>
</dbReference>
<proteinExistence type="predicted"/>
<dbReference type="PANTHER" id="PTHR33973:SF4">
    <property type="entry name" value="OS07G0153300 PROTEIN"/>
    <property type="match status" value="1"/>
</dbReference>
<organism evidence="1 2">
    <name type="scientific">Metallococcus carri</name>
    <dbReference type="NCBI Taxonomy" id="1656884"/>
    <lineage>
        <taxon>Bacteria</taxon>
        <taxon>Bacillati</taxon>
        <taxon>Actinomycetota</taxon>
        <taxon>Actinomycetes</taxon>
        <taxon>Micrococcales</taxon>
        <taxon>Dermacoccaceae</taxon>
        <taxon>Metallococcus</taxon>
    </lineage>
</organism>
<name>A0A967EAD1_9MICO</name>